<evidence type="ECO:0000313" key="1">
    <source>
        <dbReference type="EMBL" id="KAK6742548.1"/>
    </source>
</evidence>
<gene>
    <name evidence="1" type="primary">Necator_chrIII.g10812</name>
    <name evidence="1" type="ORF">RB195_010047</name>
</gene>
<name>A0ABR1CXJ7_NECAM</name>
<dbReference type="EMBL" id="JAVFWL010000003">
    <property type="protein sequence ID" value="KAK6742548.1"/>
    <property type="molecule type" value="Genomic_DNA"/>
</dbReference>
<protein>
    <submittedName>
        <fullName evidence="1">Uncharacterized protein</fullName>
    </submittedName>
</protein>
<organism evidence="1 2">
    <name type="scientific">Necator americanus</name>
    <name type="common">Human hookworm</name>
    <dbReference type="NCBI Taxonomy" id="51031"/>
    <lineage>
        <taxon>Eukaryota</taxon>
        <taxon>Metazoa</taxon>
        <taxon>Ecdysozoa</taxon>
        <taxon>Nematoda</taxon>
        <taxon>Chromadorea</taxon>
        <taxon>Rhabditida</taxon>
        <taxon>Rhabditina</taxon>
        <taxon>Rhabditomorpha</taxon>
        <taxon>Strongyloidea</taxon>
        <taxon>Ancylostomatidae</taxon>
        <taxon>Bunostominae</taxon>
        <taxon>Necator</taxon>
    </lineage>
</organism>
<proteinExistence type="predicted"/>
<evidence type="ECO:0000313" key="2">
    <source>
        <dbReference type="Proteomes" id="UP001303046"/>
    </source>
</evidence>
<dbReference type="Proteomes" id="UP001303046">
    <property type="component" value="Unassembled WGS sequence"/>
</dbReference>
<keyword evidence="2" id="KW-1185">Reference proteome</keyword>
<comment type="caution">
    <text evidence="1">The sequence shown here is derived from an EMBL/GenBank/DDBJ whole genome shotgun (WGS) entry which is preliminary data.</text>
</comment>
<sequence>MVIAHSAVFARSRPDRPLLIDSFASSSTHQRAELASASHLYGCSAKYMVSEEPWSSLLKHHWCPPHGLPWH</sequence>
<accession>A0ABR1CXJ7</accession>
<reference evidence="1 2" key="1">
    <citation type="submission" date="2023-08" db="EMBL/GenBank/DDBJ databases">
        <title>A Necator americanus chromosomal reference genome.</title>
        <authorList>
            <person name="Ilik V."/>
            <person name="Petrzelkova K.J."/>
            <person name="Pardy F."/>
            <person name="Fuh T."/>
            <person name="Niatou-Singa F.S."/>
            <person name="Gouil Q."/>
            <person name="Baker L."/>
            <person name="Ritchie M.E."/>
            <person name="Jex A.R."/>
            <person name="Gazzola D."/>
            <person name="Li H."/>
            <person name="Toshio Fujiwara R."/>
            <person name="Zhan B."/>
            <person name="Aroian R.V."/>
            <person name="Pafco B."/>
            <person name="Schwarz E.M."/>
        </authorList>
    </citation>
    <scope>NUCLEOTIDE SEQUENCE [LARGE SCALE GENOMIC DNA]</scope>
    <source>
        <strain evidence="1 2">Aroian</strain>
        <tissue evidence="1">Whole animal</tissue>
    </source>
</reference>